<evidence type="ECO:0000259" key="2">
    <source>
        <dbReference type="PROSITE" id="PS50887"/>
    </source>
</evidence>
<dbReference type="PANTHER" id="PTHR46663:SF2">
    <property type="entry name" value="GGDEF DOMAIN-CONTAINING PROTEIN"/>
    <property type="match status" value="1"/>
</dbReference>
<proteinExistence type="predicted"/>
<dbReference type="RefSeq" id="WP_076033532.1">
    <property type="nucleotide sequence ID" value="NZ_CP016896.1"/>
</dbReference>
<dbReference type="Pfam" id="PF17152">
    <property type="entry name" value="CHASE8"/>
    <property type="match status" value="1"/>
</dbReference>
<dbReference type="KEGG" id="asol:BEN76_16195"/>
<protein>
    <recommendedName>
        <fullName evidence="2">GGDEF domain-containing protein</fullName>
    </recommendedName>
</protein>
<sequence length="405" mass="47115">MISRLYKSNSLHSVFRRSQATIFAITLIICCFTFVSISTFTMETYTKQNLNILSLAVSERIQPAVVFRDQQTISQILNEYTSQHSIRSIEVFDNQNIQLANSTKSKAYYSRLQVLLDHVFLKDPVKLKIFHNNQQVGQLIIYGSSERILQFIVTILIGLAVVMLFMIIALWWSTNSTYRYIMQSMQPLTQTAQIVSDKKAYNLRFPKNNIKEFQDLNDVFNQLLHEIQTWHTHLQDENHQLSFEAKHDHLTALPNRSYFYSQLLHLFEQPSLRSNSALIFIDNNQFKRINDQYGHPAGDAVLIEMAQRLKSRIRQHDFIARLGGDEFAILLESVHQRDHLITIAEHLLESCKKPLSFNGHQIYFSFSIGIAFSQFASTPEELITQADQAMYKAKHLHHHWCIHTP</sequence>
<feature type="domain" description="GGDEF" evidence="2">
    <location>
        <begin position="274"/>
        <end position="405"/>
    </location>
</feature>
<dbReference type="Proteomes" id="UP000185674">
    <property type="component" value="Chromosome"/>
</dbReference>
<dbReference type="InterPro" id="IPR052163">
    <property type="entry name" value="DGC-Regulatory_Protein"/>
</dbReference>
<dbReference type="Gene3D" id="6.10.340.10">
    <property type="match status" value="1"/>
</dbReference>
<dbReference type="SMART" id="SM00267">
    <property type="entry name" value="GGDEF"/>
    <property type="match status" value="1"/>
</dbReference>
<keyword evidence="1" id="KW-0812">Transmembrane</keyword>
<organism evidence="3 4">
    <name type="scientific">Acinetobacter soli</name>
    <dbReference type="NCBI Taxonomy" id="487316"/>
    <lineage>
        <taxon>Bacteria</taxon>
        <taxon>Pseudomonadati</taxon>
        <taxon>Pseudomonadota</taxon>
        <taxon>Gammaproteobacteria</taxon>
        <taxon>Moraxellales</taxon>
        <taxon>Moraxellaceae</taxon>
        <taxon>Acinetobacter</taxon>
    </lineage>
</organism>
<dbReference type="PROSITE" id="PS50887">
    <property type="entry name" value="GGDEF"/>
    <property type="match status" value="1"/>
</dbReference>
<evidence type="ECO:0000313" key="3">
    <source>
        <dbReference type="EMBL" id="APV37457.1"/>
    </source>
</evidence>
<dbReference type="eggNOG" id="COG2199">
    <property type="taxonomic scope" value="Bacteria"/>
</dbReference>
<evidence type="ECO:0000313" key="4">
    <source>
        <dbReference type="Proteomes" id="UP000185674"/>
    </source>
</evidence>
<dbReference type="STRING" id="487316.BEN76_16195"/>
<dbReference type="InterPro" id="IPR029787">
    <property type="entry name" value="Nucleotide_cyclase"/>
</dbReference>
<feature type="transmembrane region" description="Helical" evidence="1">
    <location>
        <begin position="148"/>
        <end position="172"/>
    </location>
</feature>
<dbReference type="NCBIfam" id="TIGR00254">
    <property type="entry name" value="GGDEF"/>
    <property type="match status" value="1"/>
</dbReference>
<dbReference type="InterPro" id="IPR043128">
    <property type="entry name" value="Rev_trsase/Diguanyl_cyclase"/>
</dbReference>
<name>A0A1P8EMM0_9GAMM</name>
<keyword evidence="1" id="KW-1133">Transmembrane helix</keyword>
<dbReference type="AlphaFoldDB" id="A0A1P8EMM0"/>
<evidence type="ECO:0000256" key="1">
    <source>
        <dbReference type="SAM" id="Phobius"/>
    </source>
</evidence>
<dbReference type="Gene3D" id="3.30.70.270">
    <property type="match status" value="1"/>
</dbReference>
<gene>
    <name evidence="3" type="ORF">BEN76_16195</name>
</gene>
<keyword evidence="1" id="KW-0472">Membrane</keyword>
<dbReference type="InterPro" id="IPR033417">
    <property type="entry name" value="CHASE8"/>
</dbReference>
<feature type="transmembrane region" description="Helical" evidence="1">
    <location>
        <begin position="20"/>
        <end position="40"/>
    </location>
</feature>
<dbReference type="SUPFAM" id="SSF55073">
    <property type="entry name" value="Nucleotide cyclase"/>
    <property type="match status" value="1"/>
</dbReference>
<dbReference type="PANTHER" id="PTHR46663">
    <property type="entry name" value="DIGUANYLATE CYCLASE DGCT-RELATED"/>
    <property type="match status" value="1"/>
</dbReference>
<dbReference type="EMBL" id="CP016896">
    <property type="protein sequence ID" value="APV37457.1"/>
    <property type="molecule type" value="Genomic_DNA"/>
</dbReference>
<dbReference type="Pfam" id="PF00990">
    <property type="entry name" value="GGDEF"/>
    <property type="match status" value="1"/>
</dbReference>
<accession>A0A1P8EMM0</accession>
<dbReference type="CDD" id="cd01949">
    <property type="entry name" value="GGDEF"/>
    <property type="match status" value="1"/>
</dbReference>
<reference evidence="3 4" key="1">
    <citation type="submission" date="2016-08" db="EMBL/GenBank/DDBJ databases">
        <title>Complete genome sequence of Acinetobacter baylyi strain GFJ2.</title>
        <authorList>
            <person name="Tabata M."/>
            <person name="Kuboki S."/>
            <person name="Gibu N."/>
            <person name="Kinouchi Y."/>
            <person name="Vangnai A."/>
            <person name="Kasai D."/>
            <person name="Fukuda M."/>
        </authorList>
    </citation>
    <scope>NUCLEOTIDE SEQUENCE [LARGE SCALE GENOMIC DNA]</scope>
    <source>
        <strain evidence="3 4">GFJ2</strain>
    </source>
</reference>
<dbReference type="InterPro" id="IPR000160">
    <property type="entry name" value="GGDEF_dom"/>
</dbReference>